<comment type="caution">
    <text evidence="1">The sequence shown here is derived from an EMBL/GenBank/DDBJ whole genome shotgun (WGS) entry which is preliminary data.</text>
</comment>
<name>A0AAV4F1L9_9GAST</name>
<reference evidence="1 2" key="1">
    <citation type="journal article" date="2021" name="Elife">
        <title>Chloroplast acquisition without the gene transfer in kleptoplastic sea slugs, Plakobranchus ocellatus.</title>
        <authorList>
            <person name="Maeda T."/>
            <person name="Takahashi S."/>
            <person name="Yoshida T."/>
            <person name="Shimamura S."/>
            <person name="Takaki Y."/>
            <person name="Nagai Y."/>
            <person name="Toyoda A."/>
            <person name="Suzuki Y."/>
            <person name="Arimoto A."/>
            <person name="Ishii H."/>
            <person name="Satoh N."/>
            <person name="Nishiyama T."/>
            <person name="Hasebe M."/>
            <person name="Maruyama T."/>
            <person name="Minagawa J."/>
            <person name="Obokata J."/>
            <person name="Shigenobu S."/>
        </authorList>
    </citation>
    <scope>NUCLEOTIDE SEQUENCE [LARGE SCALE GENOMIC DNA]</scope>
</reference>
<evidence type="ECO:0000313" key="2">
    <source>
        <dbReference type="Proteomes" id="UP000762676"/>
    </source>
</evidence>
<evidence type="ECO:0000313" key="1">
    <source>
        <dbReference type="EMBL" id="GFR67253.1"/>
    </source>
</evidence>
<dbReference type="AlphaFoldDB" id="A0AAV4F1L9"/>
<gene>
    <name evidence="1" type="ORF">ElyMa_000248400</name>
</gene>
<dbReference type="Proteomes" id="UP000762676">
    <property type="component" value="Unassembled WGS sequence"/>
</dbReference>
<keyword evidence="2" id="KW-1185">Reference proteome</keyword>
<organism evidence="1 2">
    <name type="scientific">Elysia marginata</name>
    <dbReference type="NCBI Taxonomy" id="1093978"/>
    <lineage>
        <taxon>Eukaryota</taxon>
        <taxon>Metazoa</taxon>
        <taxon>Spiralia</taxon>
        <taxon>Lophotrochozoa</taxon>
        <taxon>Mollusca</taxon>
        <taxon>Gastropoda</taxon>
        <taxon>Heterobranchia</taxon>
        <taxon>Euthyneura</taxon>
        <taxon>Panpulmonata</taxon>
        <taxon>Sacoglossa</taxon>
        <taxon>Placobranchoidea</taxon>
        <taxon>Plakobranchidae</taxon>
        <taxon>Elysia</taxon>
    </lineage>
</organism>
<proteinExistence type="predicted"/>
<accession>A0AAV4F1L9</accession>
<dbReference type="EMBL" id="BMAT01000493">
    <property type="protein sequence ID" value="GFR67253.1"/>
    <property type="molecule type" value="Genomic_DNA"/>
</dbReference>
<sequence length="133" mass="14334">MHDKELGQSQCVDVTLSPSCIAWQVCSTSFTVKSWPGMNSVKFVTGIWPAAGETDEMKGVITASHSQGFKSLFVVQKLPNNATVLDLMIYFVTLPDAVVTLPGLSQSIISTSAVRYPQLSLTPDGAERAYPVP</sequence>
<protein>
    <submittedName>
        <fullName evidence="1">Uncharacterized protein</fullName>
    </submittedName>
</protein>